<evidence type="ECO:0000313" key="3">
    <source>
        <dbReference type="Proteomes" id="UP001500567"/>
    </source>
</evidence>
<evidence type="ECO:0000313" key="2">
    <source>
        <dbReference type="EMBL" id="GAA4003268.1"/>
    </source>
</evidence>
<gene>
    <name evidence="2" type="ORF">GCM10022408_13510</name>
</gene>
<proteinExistence type="predicted"/>
<keyword evidence="1" id="KW-1133">Transmembrane helix</keyword>
<accession>A0ABP7RWF7</accession>
<dbReference type="EMBL" id="BAABDJ010000007">
    <property type="protein sequence ID" value="GAA4003268.1"/>
    <property type="molecule type" value="Genomic_DNA"/>
</dbReference>
<evidence type="ECO:0000256" key="1">
    <source>
        <dbReference type="SAM" id="Phobius"/>
    </source>
</evidence>
<dbReference type="Proteomes" id="UP001500567">
    <property type="component" value="Unassembled WGS sequence"/>
</dbReference>
<name>A0ABP7RWF7_9BACT</name>
<dbReference type="RefSeq" id="WP_345071861.1">
    <property type="nucleotide sequence ID" value="NZ_BAABDJ010000007.1"/>
</dbReference>
<keyword evidence="1" id="KW-0472">Membrane</keyword>
<organism evidence="2 3">
    <name type="scientific">Hymenobacter fastidiosus</name>
    <dbReference type="NCBI Taxonomy" id="486264"/>
    <lineage>
        <taxon>Bacteria</taxon>
        <taxon>Pseudomonadati</taxon>
        <taxon>Bacteroidota</taxon>
        <taxon>Cytophagia</taxon>
        <taxon>Cytophagales</taxon>
        <taxon>Hymenobacteraceae</taxon>
        <taxon>Hymenobacter</taxon>
    </lineage>
</organism>
<keyword evidence="3" id="KW-1185">Reference proteome</keyword>
<reference evidence="3" key="1">
    <citation type="journal article" date="2019" name="Int. J. Syst. Evol. Microbiol.">
        <title>The Global Catalogue of Microorganisms (GCM) 10K type strain sequencing project: providing services to taxonomists for standard genome sequencing and annotation.</title>
        <authorList>
            <consortium name="The Broad Institute Genomics Platform"/>
            <consortium name="The Broad Institute Genome Sequencing Center for Infectious Disease"/>
            <person name="Wu L."/>
            <person name="Ma J."/>
        </authorList>
    </citation>
    <scope>NUCLEOTIDE SEQUENCE [LARGE SCALE GENOMIC DNA]</scope>
    <source>
        <strain evidence="3">JCM 17224</strain>
    </source>
</reference>
<comment type="caution">
    <text evidence="2">The sequence shown here is derived from an EMBL/GenBank/DDBJ whole genome shotgun (WGS) entry which is preliminary data.</text>
</comment>
<protein>
    <submittedName>
        <fullName evidence="2">Uncharacterized protein</fullName>
    </submittedName>
</protein>
<sequence length="66" mass="7312">MATLVPPAAPARLPAFLSQKLRFWSLVAVVLLVYVHAYNLHPRYLQPWTPVDEPLTVPCGNGRAST</sequence>
<feature type="transmembrane region" description="Helical" evidence="1">
    <location>
        <begin position="21"/>
        <end position="38"/>
    </location>
</feature>
<keyword evidence="1" id="KW-0812">Transmembrane</keyword>